<reference evidence="3 4" key="1">
    <citation type="journal article" date="2014" name="PLoS Genet.">
        <title>Phylogenetically driven sequencing of extremely halophilic archaea reveals strategies for static and dynamic osmo-response.</title>
        <authorList>
            <person name="Becker E.A."/>
            <person name="Seitzer P.M."/>
            <person name="Tritt A."/>
            <person name="Larsen D."/>
            <person name="Krusor M."/>
            <person name="Yao A.I."/>
            <person name="Wu D."/>
            <person name="Madern D."/>
            <person name="Eisen J.A."/>
            <person name="Darling A.E."/>
            <person name="Facciotti M.T."/>
        </authorList>
    </citation>
    <scope>NUCLEOTIDE SEQUENCE [LARGE SCALE GENOMIC DNA]</scope>
    <source>
        <strain evidence="3 4">JCM 10989</strain>
    </source>
</reference>
<proteinExistence type="predicted"/>
<dbReference type="Pfam" id="PF26226">
    <property type="entry name" value="DUF8052"/>
    <property type="match status" value="1"/>
</dbReference>
<evidence type="ECO:0000259" key="2">
    <source>
        <dbReference type="Pfam" id="PF26226"/>
    </source>
</evidence>
<evidence type="ECO:0000313" key="4">
    <source>
        <dbReference type="Proteomes" id="UP000011519"/>
    </source>
</evidence>
<comment type="caution">
    <text evidence="3">The sequence shown here is derived from an EMBL/GenBank/DDBJ whole genome shotgun (WGS) entry which is preliminary data.</text>
</comment>
<dbReference type="Proteomes" id="UP000011519">
    <property type="component" value="Unassembled WGS sequence"/>
</dbReference>
<dbReference type="PATRIC" id="fig|1227493.4.peg.1081"/>
<name>M0A3R3_9EURY</name>
<feature type="region of interest" description="Disordered" evidence="1">
    <location>
        <begin position="1"/>
        <end position="28"/>
    </location>
</feature>
<dbReference type="EMBL" id="AOIM01000014">
    <property type="protein sequence ID" value="ELY93405.1"/>
    <property type="molecule type" value="Genomic_DNA"/>
</dbReference>
<accession>M0A3R3</accession>
<gene>
    <name evidence="3" type="ORF">C483_05548</name>
</gene>
<keyword evidence="4" id="KW-1185">Reference proteome</keyword>
<dbReference type="STRING" id="1227493.C483_05548"/>
<feature type="domain" description="DUF8052" evidence="2">
    <location>
        <begin position="34"/>
        <end position="191"/>
    </location>
</feature>
<dbReference type="AlphaFoldDB" id="M0A3R3"/>
<dbReference type="OrthoDB" id="210068at2157"/>
<dbReference type="InterPro" id="IPR058365">
    <property type="entry name" value="DUF8052"/>
</dbReference>
<organism evidence="3 4">
    <name type="scientific">Natrialba hulunbeirensis JCM 10989</name>
    <dbReference type="NCBI Taxonomy" id="1227493"/>
    <lineage>
        <taxon>Archaea</taxon>
        <taxon>Methanobacteriati</taxon>
        <taxon>Methanobacteriota</taxon>
        <taxon>Stenosarchaea group</taxon>
        <taxon>Halobacteria</taxon>
        <taxon>Halobacteriales</taxon>
        <taxon>Natrialbaceae</taxon>
        <taxon>Natrialba</taxon>
    </lineage>
</organism>
<protein>
    <recommendedName>
        <fullName evidence="2">DUF8052 domain-containing protein</fullName>
    </recommendedName>
</protein>
<sequence length="213" mass="24303">MERTADGHTETGVSSQDDGSPADVDLADVPDWDDEYIDRVSDRLMHNYDLEKDYQVEGESFTLYGELSLVSQKHFLHPALSFAEHESNEHLFVSRVDRVDDDTLDRFDAFGDDLADKWIEATEEHFCTEFTFVLITDSIPDVVRNRVASYDGRTLLKYGYHGHYETNFVVVAPDESELVASDNADVATAFRLWEPIEHEEPGLLGLLSRRLQL</sequence>
<evidence type="ECO:0000256" key="1">
    <source>
        <dbReference type="SAM" id="MobiDB-lite"/>
    </source>
</evidence>
<evidence type="ECO:0000313" key="3">
    <source>
        <dbReference type="EMBL" id="ELY93405.1"/>
    </source>
</evidence>
<dbReference type="RefSeq" id="WP_006652352.1">
    <property type="nucleotide sequence ID" value="NZ_AOIM01000014.1"/>
</dbReference>